<protein>
    <submittedName>
        <fullName evidence="1">Uncharacterized protein</fullName>
    </submittedName>
</protein>
<evidence type="ECO:0000313" key="2">
    <source>
        <dbReference type="Proteomes" id="UP001565368"/>
    </source>
</evidence>
<dbReference type="GeneID" id="95989472"/>
<proteinExistence type="predicted"/>
<sequence>MTTNTTPSAPSRAHDLATIAQPSWWRHIRGERPADVEHLATLVTEGDEPVNAAHMLRLNNNDVRLARQALEHRAHEIRGDKFRPTTCPVCAAREKEAVVSTSGIGTVLRGGGVAAGVSSLVMSVSHY</sequence>
<dbReference type="Proteomes" id="UP001565368">
    <property type="component" value="Unassembled WGS sequence"/>
</dbReference>
<dbReference type="RefSeq" id="XP_069204763.1">
    <property type="nucleotide sequence ID" value="XM_069356826.1"/>
</dbReference>
<accession>A0ABR3PQS3</accession>
<keyword evidence="2" id="KW-1185">Reference proteome</keyword>
<organism evidence="1 2">
    <name type="scientific">Vanrija albida</name>
    <dbReference type="NCBI Taxonomy" id="181172"/>
    <lineage>
        <taxon>Eukaryota</taxon>
        <taxon>Fungi</taxon>
        <taxon>Dikarya</taxon>
        <taxon>Basidiomycota</taxon>
        <taxon>Agaricomycotina</taxon>
        <taxon>Tremellomycetes</taxon>
        <taxon>Trichosporonales</taxon>
        <taxon>Trichosporonaceae</taxon>
        <taxon>Vanrija</taxon>
    </lineage>
</organism>
<evidence type="ECO:0000313" key="1">
    <source>
        <dbReference type="EMBL" id="KAL1404819.1"/>
    </source>
</evidence>
<name>A0ABR3PQS3_9TREE</name>
<dbReference type="EMBL" id="JBBXJM010000007">
    <property type="protein sequence ID" value="KAL1404819.1"/>
    <property type="molecule type" value="Genomic_DNA"/>
</dbReference>
<comment type="caution">
    <text evidence="1">The sequence shown here is derived from an EMBL/GenBank/DDBJ whole genome shotgun (WGS) entry which is preliminary data.</text>
</comment>
<gene>
    <name evidence="1" type="ORF">Q8F55_008429</name>
</gene>
<reference evidence="1 2" key="1">
    <citation type="submission" date="2023-08" db="EMBL/GenBank/DDBJ databases">
        <title>Annotated Genome Sequence of Vanrija albida AlHP1.</title>
        <authorList>
            <person name="Herzog R."/>
        </authorList>
    </citation>
    <scope>NUCLEOTIDE SEQUENCE [LARGE SCALE GENOMIC DNA]</scope>
    <source>
        <strain evidence="1 2">AlHP1</strain>
    </source>
</reference>